<evidence type="ECO:0000313" key="1">
    <source>
        <dbReference type="EMBL" id="QHB48884.1"/>
    </source>
</evidence>
<organism evidence="1 2">
    <name type="scientific">Shigella phage Z31</name>
    <dbReference type="NCBI Taxonomy" id="2675202"/>
    <lineage>
        <taxon>Viruses</taxon>
        <taxon>Duplodnaviria</taxon>
        <taxon>Heunggongvirae</taxon>
        <taxon>Uroviricota</taxon>
        <taxon>Caudoviricetes</taxon>
        <taxon>Andersonviridae</taxon>
        <taxon>Ounavirinae</taxon>
        <taxon>Felixounavirus</taxon>
        <taxon>Felixounavirus Z31</taxon>
    </lineage>
</organism>
<sequence length="96" mass="10808">MAIIKNVVIPAKTRDDARIIAKKLGGKVVDNGKQTAVRWNVKADKQMNLKNSPINLFTCVNTIGKTNVYTKKAYIRRIAMTSPIRTMRSHAKLKIK</sequence>
<name>A0A6B9M2X0_9CAUD</name>
<keyword evidence="2" id="KW-1185">Reference proteome</keyword>
<proteinExistence type="predicted"/>
<accession>A0A6B9M2X0</accession>
<protein>
    <submittedName>
        <fullName evidence="1">Uncharacterized protein</fullName>
    </submittedName>
</protein>
<evidence type="ECO:0000313" key="2">
    <source>
        <dbReference type="Proteomes" id="UP000463850"/>
    </source>
</evidence>
<reference evidence="1 2" key="1">
    <citation type="submission" date="2019-11" db="EMBL/GenBank/DDBJ databases">
        <authorList>
            <person name="Wei B."/>
        </authorList>
    </citation>
    <scope>NUCLEOTIDE SEQUENCE [LARGE SCALE GENOMIC DNA]</scope>
</reference>
<dbReference type="Proteomes" id="UP000463850">
    <property type="component" value="Segment"/>
</dbReference>
<dbReference type="EMBL" id="MN655999">
    <property type="protein sequence ID" value="QHB48884.1"/>
    <property type="molecule type" value="Genomic_DNA"/>
</dbReference>